<organism evidence="1 2">
    <name type="scientific">Dovyalis caffra</name>
    <dbReference type="NCBI Taxonomy" id="77055"/>
    <lineage>
        <taxon>Eukaryota</taxon>
        <taxon>Viridiplantae</taxon>
        <taxon>Streptophyta</taxon>
        <taxon>Embryophyta</taxon>
        <taxon>Tracheophyta</taxon>
        <taxon>Spermatophyta</taxon>
        <taxon>Magnoliopsida</taxon>
        <taxon>eudicotyledons</taxon>
        <taxon>Gunneridae</taxon>
        <taxon>Pentapetalae</taxon>
        <taxon>rosids</taxon>
        <taxon>fabids</taxon>
        <taxon>Malpighiales</taxon>
        <taxon>Salicaceae</taxon>
        <taxon>Flacourtieae</taxon>
        <taxon>Dovyalis</taxon>
    </lineage>
</organism>
<gene>
    <name evidence="1" type="ORF">DCAF_LOCUS15530</name>
</gene>
<accession>A0AAV1RXW3</accession>
<protein>
    <submittedName>
        <fullName evidence="1">Uncharacterized protein</fullName>
    </submittedName>
</protein>
<dbReference type="Gene3D" id="3.40.50.10140">
    <property type="entry name" value="Toll/interleukin-1 receptor homology (TIR) domain"/>
    <property type="match status" value="1"/>
</dbReference>
<name>A0AAV1RXW3_9ROSI</name>
<sequence length="72" mass="8170">MDRDIKFGPIATNGFVLNYQSVEVFLSFSHQETGKTSSDHRYKALTKAGIRTFRDQDGIYRGGKSGIKSRRQ</sequence>
<dbReference type="AlphaFoldDB" id="A0AAV1RXW3"/>
<evidence type="ECO:0000313" key="2">
    <source>
        <dbReference type="Proteomes" id="UP001314170"/>
    </source>
</evidence>
<comment type="caution">
    <text evidence="1">The sequence shown here is derived from an EMBL/GenBank/DDBJ whole genome shotgun (WGS) entry which is preliminary data.</text>
</comment>
<proteinExistence type="predicted"/>
<dbReference type="EMBL" id="CAWUPB010001160">
    <property type="protein sequence ID" value="CAK7340448.1"/>
    <property type="molecule type" value="Genomic_DNA"/>
</dbReference>
<dbReference type="InterPro" id="IPR035897">
    <property type="entry name" value="Toll_tir_struct_dom_sf"/>
</dbReference>
<dbReference type="SUPFAM" id="SSF52200">
    <property type="entry name" value="Toll/Interleukin receptor TIR domain"/>
    <property type="match status" value="1"/>
</dbReference>
<dbReference type="Proteomes" id="UP001314170">
    <property type="component" value="Unassembled WGS sequence"/>
</dbReference>
<keyword evidence="2" id="KW-1185">Reference proteome</keyword>
<reference evidence="1 2" key="1">
    <citation type="submission" date="2024-01" db="EMBL/GenBank/DDBJ databases">
        <authorList>
            <person name="Waweru B."/>
        </authorList>
    </citation>
    <scope>NUCLEOTIDE SEQUENCE [LARGE SCALE GENOMIC DNA]</scope>
</reference>
<evidence type="ECO:0000313" key="1">
    <source>
        <dbReference type="EMBL" id="CAK7340448.1"/>
    </source>
</evidence>